<accession>A0A7K5HS03</accession>
<dbReference type="SUPFAM" id="SSF48350">
    <property type="entry name" value="GTPase activation domain, GAP"/>
    <property type="match status" value="1"/>
</dbReference>
<evidence type="ECO:0000259" key="1">
    <source>
        <dbReference type="PROSITE" id="PS50238"/>
    </source>
</evidence>
<reference evidence="2 3" key="1">
    <citation type="submission" date="2019-09" db="EMBL/GenBank/DDBJ databases">
        <title>Bird 10,000 Genomes (B10K) Project - Family phase.</title>
        <authorList>
            <person name="Zhang G."/>
        </authorList>
    </citation>
    <scope>NUCLEOTIDE SEQUENCE [LARGE SCALE GENOMIC DNA]</scope>
    <source>
        <strain evidence="2">B10K-DU-003-44</strain>
        <tissue evidence="2">Muscle</tissue>
    </source>
</reference>
<dbReference type="OrthoDB" id="9994905at2759"/>
<feature type="non-terminal residue" evidence="2">
    <location>
        <position position="1"/>
    </location>
</feature>
<dbReference type="PANTHER" id="PTHR23179">
    <property type="entry name" value="T-CELL ACTIVATION RHO GTPASE ACTIVATING PROTEIN-RELATED"/>
    <property type="match status" value="1"/>
</dbReference>
<comment type="caution">
    <text evidence="2">The sequence shown here is derived from an EMBL/GenBank/DDBJ whole genome shotgun (WGS) entry which is preliminary data.</text>
</comment>
<organism evidence="2 3">
    <name type="scientific">Crotophaga sulcirostris</name>
    <name type="common">Groove-billed ani</name>
    <dbReference type="NCBI Taxonomy" id="33598"/>
    <lineage>
        <taxon>Eukaryota</taxon>
        <taxon>Metazoa</taxon>
        <taxon>Chordata</taxon>
        <taxon>Craniata</taxon>
        <taxon>Vertebrata</taxon>
        <taxon>Euteleostomi</taxon>
        <taxon>Archelosauria</taxon>
        <taxon>Archosauria</taxon>
        <taxon>Dinosauria</taxon>
        <taxon>Saurischia</taxon>
        <taxon>Theropoda</taxon>
        <taxon>Coelurosauria</taxon>
        <taxon>Aves</taxon>
        <taxon>Neognathae</taxon>
        <taxon>Neoaves</taxon>
        <taxon>Otidimorphae</taxon>
        <taxon>Cuculiformes</taxon>
        <taxon>Crotophagidae</taxon>
        <taxon>Crotophaga</taxon>
    </lineage>
</organism>
<dbReference type="EMBL" id="VYZB01000260">
    <property type="protein sequence ID" value="NWS72048.1"/>
    <property type="molecule type" value="Genomic_DNA"/>
</dbReference>
<keyword evidence="3" id="KW-1185">Reference proteome</keyword>
<dbReference type="Pfam" id="PF00620">
    <property type="entry name" value="RhoGAP"/>
    <property type="match status" value="1"/>
</dbReference>
<dbReference type="AlphaFoldDB" id="A0A7K5HS03"/>
<proteinExistence type="predicted"/>
<sequence>LVNQLPEANLVLVRHLFGVLHHIEQNYGVNQMNAFNLAICIAPSMLWLPSPTGPEEESKSTKKVIFQETPLTTVQFLIENSGEIFGGDIASLF</sequence>
<gene>
    <name evidence="2" type="primary">Arhgap20_0</name>
    <name evidence="2" type="ORF">CROSUL_R02487</name>
</gene>
<feature type="non-terminal residue" evidence="2">
    <location>
        <position position="93"/>
    </location>
</feature>
<dbReference type="PROSITE" id="PS50238">
    <property type="entry name" value="RHOGAP"/>
    <property type="match status" value="1"/>
</dbReference>
<dbReference type="InterPro" id="IPR000198">
    <property type="entry name" value="RhoGAP_dom"/>
</dbReference>
<evidence type="ECO:0000313" key="3">
    <source>
        <dbReference type="Proteomes" id="UP000549499"/>
    </source>
</evidence>
<dbReference type="InterPro" id="IPR008936">
    <property type="entry name" value="Rho_GTPase_activation_prot"/>
</dbReference>
<dbReference type="Proteomes" id="UP000549499">
    <property type="component" value="Unassembled WGS sequence"/>
</dbReference>
<feature type="domain" description="Rho-GAP" evidence="1">
    <location>
        <begin position="1"/>
        <end position="85"/>
    </location>
</feature>
<dbReference type="GO" id="GO:0005096">
    <property type="term" value="F:GTPase activator activity"/>
    <property type="evidence" value="ECO:0007669"/>
    <property type="project" value="TreeGrafter"/>
</dbReference>
<protein>
    <submittedName>
        <fullName evidence="2">RHG20 protein</fullName>
    </submittedName>
</protein>
<dbReference type="Gene3D" id="1.10.555.10">
    <property type="entry name" value="Rho GTPase activation protein"/>
    <property type="match status" value="1"/>
</dbReference>
<evidence type="ECO:0000313" key="2">
    <source>
        <dbReference type="EMBL" id="NWS72048.1"/>
    </source>
</evidence>
<dbReference type="PANTHER" id="PTHR23179:SF36">
    <property type="entry name" value="RHO-GAP DOMAIN-CONTAINING PROTEIN"/>
    <property type="match status" value="1"/>
</dbReference>
<name>A0A7K5HS03_CROSL</name>
<dbReference type="GO" id="GO:0007165">
    <property type="term" value="P:signal transduction"/>
    <property type="evidence" value="ECO:0007669"/>
    <property type="project" value="InterPro"/>
</dbReference>